<name>A0A841UC78_9BACL</name>
<evidence type="ECO:0000259" key="8">
    <source>
        <dbReference type="Pfam" id="PF03061"/>
    </source>
</evidence>
<dbReference type="Pfam" id="PF03061">
    <property type="entry name" value="4HBT"/>
    <property type="match status" value="1"/>
</dbReference>
<evidence type="ECO:0000256" key="6">
    <source>
        <dbReference type="ARBA" id="ARBA00040062"/>
    </source>
</evidence>
<dbReference type="CDD" id="cd03443">
    <property type="entry name" value="PaaI_thioesterase"/>
    <property type="match status" value="1"/>
</dbReference>
<evidence type="ECO:0000313" key="10">
    <source>
        <dbReference type="Proteomes" id="UP000553776"/>
    </source>
</evidence>
<dbReference type="InterPro" id="IPR029069">
    <property type="entry name" value="HotDog_dom_sf"/>
</dbReference>
<comment type="catalytic activity">
    <reaction evidence="7">
        <text>a medium-chain fatty acyl-CoA + H2O = a medium-chain fatty acid + CoA + H(+)</text>
        <dbReference type="Rhea" id="RHEA:68184"/>
        <dbReference type="ChEBI" id="CHEBI:15377"/>
        <dbReference type="ChEBI" id="CHEBI:15378"/>
        <dbReference type="ChEBI" id="CHEBI:57287"/>
        <dbReference type="ChEBI" id="CHEBI:59558"/>
        <dbReference type="ChEBI" id="CHEBI:90546"/>
    </reaction>
</comment>
<reference evidence="9 10" key="1">
    <citation type="submission" date="2020-08" db="EMBL/GenBank/DDBJ databases">
        <title>Cohnella phylogeny.</title>
        <authorList>
            <person name="Dunlap C."/>
        </authorList>
    </citation>
    <scope>NUCLEOTIDE SEQUENCE [LARGE SCALE GENOMIC DNA]</scope>
    <source>
        <strain evidence="9 10">DSM 25239</strain>
    </source>
</reference>
<comment type="caution">
    <text evidence="9">The sequence shown here is derived from an EMBL/GenBank/DDBJ whole genome shotgun (WGS) entry which is preliminary data.</text>
</comment>
<dbReference type="SUPFAM" id="SSF54637">
    <property type="entry name" value="Thioesterase/thiol ester dehydrase-isomerase"/>
    <property type="match status" value="1"/>
</dbReference>
<dbReference type="EMBL" id="JACJVR010000140">
    <property type="protein sequence ID" value="MBB6695803.1"/>
    <property type="molecule type" value="Genomic_DNA"/>
</dbReference>
<dbReference type="Proteomes" id="UP000553776">
    <property type="component" value="Unassembled WGS sequence"/>
</dbReference>
<keyword evidence="10" id="KW-1185">Reference proteome</keyword>
<dbReference type="PANTHER" id="PTHR43240">
    <property type="entry name" value="1,4-DIHYDROXY-2-NAPHTHOYL-COA THIOESTERASE 1"/>
    <property type="match status" value="1"/>
</dbReference>
<evidence type="ECO:0000256" key="1">
    <source>
        <dbReference type="ARBA" id="ARBA00022801"/>
    </source>
</evidence>
<dbReference type="EC" id="3.1.2.20" evidence="5"/>
<evidence type="ECO:0000256" key="2">
    <source>
        <dbReference type="ARBA" id="ARBA00035880"/>
    </source>
</evidence>
<evidence type="ECO:0000256" key="7">
    <source>
        <dbReference type="ARBA" id="ARBA00048062"/>
    </source>
</evidence>
<accession>A0A841UC78</accession>
<dbReference type="PANTHER" id="PTHR43240:SF20">
    <property type="entry name" value="MEDIUM_LONG-CHAIN ACYL-COA THIOESTERASE YIGI"/>
    <property type="match status" value="1"/>
</dbReference>
<comment type="catalytic activity">
    <reaction evidence="2">
        <text>a fatty acyl-CoA + H2O = a fatty acid + CoA + H(+)</text>
        <dbReference type="Rhea" id="RHEA:16781"/>
        <dbReference type="ChEBI" id="CHEBI:15377"/>
        <dbReference type="ChEBI" id="CHEBI:15378"/>
        <dbReference type="ChEBI" id="CHEBI:28868"/>
        <dbReference type="ChEBI" id="CHEBI:57287"/>
        <dbReference type="ChEBI" id="CHEBI:77636"/>
        <dbReference type="EC" id="3.1.2.20"/>
    </reaction>
</comment>
<comment type="similarity">
    <text evidence="4">Belongs to the YigI thioesterase family.</text>
</comment>
<protein>
    <recommendedName>
        <fullName evidence="6">Medium/long-chain acyl-CoA thioesterase YigI</fullName>
        <ecNumber evidence="5">3.1.2.20</ecNumber>
    </recommendedName>
</protein>
<sequence>MDIGNPAEELEKQFERWQKQGESTFWGLLGCEFAGWDGKTVTVALDIKPQLLNLIGILHGGVHATLIDSAMGLVVMILRPRENVVTTNLNLNYVAPASEGRILVTAELLHATRKSMNAQAFVRTEGGELLAFGTGTFRVMDRKPESP</sequence>
<keyword evidence="1" id="KW-0378">Hydrolase</keyword>
<comment type="catalytic activity">
    <reaction evidence="3">
        <text>a long-chain fatty acyl-CoA + H2O = a long-chain fatty acid + CoA + H(+)</text>
        <dbReference type="Rhea" id="RHEA:67680"/>
        <dbReference type="ChEBI" id="CHEBI:15377"/>
        <dbReference type="ChEBI" id="CHEBI:15378"/>
        <dbReference type="ChEBI" id="CHEBI:57287"/>
        <dbReference type="ChEBI" id="CHEBI:57560"/>
        <dbReference type="ChEBI" id="CHEBI:83139"/>
    </reaction>
</comment>
<evidence type="ECO:0000256" key="4">
    <source>
        <dbReference type="ARBA" id="ARBA00038381"/>
    </source>
</evidence>
<feature type="domain" description="Thioesterase" evidence="8">
    <location>
        <begin position="56"/>
        <end position="130"/>
    </location>
</feature>
<dbReference type="Gene3D" id="3.10.129.10">
    <property type="entry name" value="Hotdog Thioesterase"/>
    <property type="match status" value="1"/>
</dbReference>
<organism evidence="9 10">
    <name type="scientific">Cohnella xylanilytica</name>
    <dbReference type="NCBI Taxonomy" id="557555"/>
    <lineage>
        <taxon>Bacteria</taxon>
        <taxon>Bacillati</taxon>
        <taxon>Bacillota</taxon>
        <taxon>Bacilli</taxon>
        <taxon>Bacillales</taxon>
        <taxon>Paenibacillaceae</taxon>
        <taxon>Cohnella</taxon>
    </lineage>
</organism>
<dbReference type="InterPro" id="IPR003736">
    <property type="entry name" value="PAAI_dom"/>
</dbReference>
<proteinExistence type="inferred from homology"/>
<dbReference type="NCBIfam" id="TIGR00369">
    <property type="entry name" value="unchar_dom_1"/>
    <property type="match status" value="1"/>
</dbReference>
<evidence type="ECO:0000256" key="5">
    <source>
        <dbReference type="ARBA" id="ARBA00038894"/>
    </source>
</evidence>
<dbReference type="InterPro" id="IPR006683">
    <property type="entry name" value="Thioestr_dom"/>
</dbReference>
<dbReference type="AlphaFoldDB" id="A0A841UC78"/>
<dbReference type="GO" id="GO:0047617">
    <property type="term" value="F:fatty acyl-CoA hydrolase activity"/>
    <property type="evidence" value="ECO:0007669"/>
    <property type="project" value="UniProtKB-EC"/>
</dbReference>
<evidence type="ECO:0000313" key="9">
    <source>
        <dbReference type="EMBL" id="MBB6695803.1"/>
    </source>
</evidence>
<dbReference type="RefSeq" id="WP_185139746.1">
    <property type="nucleotide sequence ID" value="NZ_BORM01000040.1"/>
</dbReference>
<gene>
    <name evidence="9" type="ORF">H7B90_30860</name>
</gene>
<evidence type="ECO:0000256" key="3">
    <source>
        <dbReference type="ARBA" id="ARBA00036002"/>
    </source>
</evidence>